<accession>A0ABQ5N8B1</accession>
<dbReference type="InterPro" id="IPR052710">
    <property type="entry name" value="CAAX_protease"/>
</dbReference>
<dbReference type="EMBL" id="BRXR01000001">
    <property type="protein sequence ID" value="GLC31463.1"/>
    <property type="molecule type" value="Genomic_DNA"/>
</dbReference>
<dbReference type="PANTHER" id="PTHR36435">
    <property type="entry name" value="SLR1288 PROTEIN"/>
    <property type="match status" value="1"/>
</dbReference>
<reference evidence="3 4" key="1">
    <citation type="journal article" date="2024" name="Int. J. Syst. Evol. Microbiol.">
        <title>Clostridium omnivorum sp. nov., isolated from anoxic soil under the treatment of reductive soil disinfestation.</title>
        <authorList>
            <person name="Ueki A."/>
            <person name="Tonouchi A."/>
            <person name="Kaku N."/>
            <person name="Honma S."/>
            <person name="Ueki K."/>
        </authorList>
    </citation>
    <scope>NUCLEOTIDE SEQUENCE [LARGE SCALE GENOMIC DNA]</scope>
    <source>
        <strain evidence="3 4">E14</strain>
    </source>
</reference>
<feature type="transmembrane region" description="Helical" evidence="1">
    <location>
        <begin position="32"/>
        <end position="62"/>
    </location>
</feature>
<feature type="transmembrane region" description="Helical" evidence="1">
    <location>
        <begin position="216"/>
        <end position="237"/>
    </location>
</feature>
<keyword evidence="3" id="KW-0645">Protease</keyword>
<evidence type="ECO:0000259" key="2">
    <source>
        <dbReference type="Pfam" id="PF02517"/>
    </source>
</evidence>
<keyword evidence="3" id="KW-0378">Hydrolase</keyword>
<evidence type="ECO:0000256" key="1">
    <source>
        <dbReference type="SAM" id="Phobius"/>
    </source>
</evidence>
<dbReference type="RefSeq" id="WP_264850763.1">
    <property type="nucleotide sequence ID" value="NZ_BRXR01000001.1"/>
</dbReference>
<feature type="domain" description="CAAX prenyl protease 2/Lysostaphin resistance protein A-like" evidence="2">
    <location>
        <begin position="142"/>
        <end position="229"/>
    </location>
</feature>
<dbReference type="PANTHER" id="PTHR36435:SF1">
    <property type="entry name" value="CAAX AMINO TERMINAL PROTEASE FAMILY PROTEIN"/>
    <property type="match status" value="1"/>
</dbReference>
<name>A0ABQ5N8B1_9CLOT</name>
<proteinExistence type="predicted"/>
<organism evidence="3 4">
    <name type="scientific">Clostridium omnivorum</name>
    <dbReference type="NCBI Taxonomy" id="1604902"/>
    <lineage>
        <taxon>Bacteria</taxon>
        <taxon>Bacillati</taxon>
        <taxon>Bacillota</taxon>
        <taxon>Clostridia</taxon>
        <taxon>Eubacteriales</taxon>
        <taxon>Clostridiaceae</taxon>
        <taxon>Clostridium</taxon>
    </lineage>
</organism>
<feature type="transmembrane region" description="Helical" evidence="1">
    <location>
        <begin position="100"/>
        <end position="123"/>
    </location>
</feature>
<dbReference type="Proteomes" id="UP001208567">
    <property type="component" value="Unassembled WGS sequence"/>
</dbReference>
<dbReference type="GO" id="GO:0006508">
    <property type="term" value="P:proteolysis"/>
    <property type="evidence" value="ECO:0007669"/>
    <property type="project" value="UniProtKB-KW"/>
</dbReference>
<keyword evidence="1" id="KW-1133">Transmembrane helix</keyword>
<protein>
    <submittedName>
        <fullName evidence="3">CAAX amino protease</fullName>
    </submittedName>
</protein>
<gene>
    <name evidence="3" type="ORF">bsdE14_28730</name>
</gene>
<keyword evidence="4" id="KW-1185">Reference proteome</keyword>
<feature type="transmembrane region" description="Helical" evidence="1">
    <location>
        <begin position="178"/>
        <end position="204"/>
    </location>
</feature>
<keyword evidence="1" id="KW-0812">Transmembrane</keyword>
<keyword evidence="1" id="KW-0472">Membrane</keyword>
<dbReference type="GO" id="GO:0008233">
    <property type="term" value="F:peptidase activity"/>
    <property type="evidence" value="ECO:0007669"/>
    <property type="project" value="UniProtKB-KW"/>
</dbReference>
<evidence type="ECO:0000313" key="3">
    <source>
        <dbReference type="EMBL" id="GLC31463.1"/>
    </source>
</evidence>
<feature type="transmembrane region" description="Helical" evidence="1">
    <location>
        <begin position="143"/>
        <end position="166"/>
    </location>
</feature>
<feature type="transmembrane region" description="Helical" evidence="1">
    <location>
        <begin position="7"/>
        <end position="26"/>
    </location>
</feature>
<comment type="caution">
    <text evidence="3">The sequence shown here is derived from an EMBL/GenBank/DDBJ whole genome shotgun (WGS) entry which is preliminary data.</text>
</comment>
<dbReference type="InterPro" id="IPR003675">
    <property type="entry name" value="Rce1/LyrA-like_dom"/>
</dbReference>
<dbReference type="Pfam" id="PF02517">
    <property type="entry name" value="Rce1-like"/>
    <property type="match status" value="1"/>
</dbReference>
<sequence length="242" mass="27777">MKILQDVLILLLVYFPPLAISIVGLRKREVNIFLLGVLSIIYVGITLFTGTQNLIPFLFVLLNIRLMRTNKENVGIMGSDSYYEFGFSIKKFKFLEGLKYSGISYAITFALSLVLSILIYILKIDLKQQQIITELMNVPLNKFIFMVPMMVIFAPILEEYIFRWLLFEKIISKRIGIISGAIVSSMIFALVHFNIRSFIIIFALGLINCYLIEKKGYWYAVFNHSIFNSVTVIAMLLQKTIG</sequence>
<evidence type="ECO:0000313" key="4">
    <source>
        <dbReference type="Proteomes" id="UP001208567"/>
    </source>
</evidence>